<dbReference type="CDD" id="cd01014">
    <property type="entry name" value="nicotinamidase_related"/>
    <property type="match status" value="1"/>
</dbReference>
<evidence type="ECO:0000256" key="1">
    <source>
        <dbReference type="ARBA" id="ARBA00022801"/>
    </source>
</evidence>
<dbReference type="EMBL" id="LJRO01000073">
    <property type="protein sequence ID" value="KPZ06128.1"/>
    <property type="molecule type" value="Genomic_DNA"/>
</dbReference>
<proteinExistence type="predicted"/>
<gene>
    <name evidence="4" type="ORF">ALO43_01540</name>
</gene>
<protein>
    <submittedName>
        <fullName evidence="4">Isochorismatase hydrolase</fullName>
    </submittedName>
</protein>
<dbReference type="GO" id="GO:0016787">
    <property type="term" value="F:hydrolase activity"/>
    <property type="evidence" value="ECO:0007669"/>
    <property type="project" value="UniProtKB-KW"/>
</dbReference>
<dbReference type="Pfam" id="PF00857">
    <property type="entry name" value="Isochorismatase"/>
    <property type="match status" value="1"/>
</dbReference>
<dbReference type="AlphaFoldDB" id="A0AA40TWK2"/>
<keyword evidence="2" id="KW-0732">Signal</keyword>
<accession>A0AA40TWK2</accession>
<evidence type="ECO:0000313" key="4">
    <source>
        <dbReference type="EMBL" id="KPZ06128.1"/>
    </source>
</evidence>
<comment type="caution">
    <text evidence="4">The sequence shown here is derived from an EMBL/GenBank/DDBJ whole genome shotgun (WGS) entry which is preliminary data.</text>
</comment>
<dbReference type="PANTHER" id="PTHR43540">
    <property type="entry name" value="PEROXYUREIDOACRYLATE/UREIDOACRYLATE AMIDOHYDROLASE-RELATED"/>
    <property type="match status" value="1"/>
</dbReference>
<feature type="chain" id="PRO_5041307777" evidence="2">
    <location>
        <begin position="39"/>
        <end position="246"/>
    </location>
</feature>
<dbReference type="PANTHER" id="PTHR43540:SF15">
    <property type="entry name" value="BLR5631 PROTEIN"/>
    <property type="match status" value="1"/>
</dbReference>
<dbReference type="RefSeq" id="WP_054997177.1">
    <property type="nucleotide sequence ID" value="NZ_LJRO01000073.1"/>
</dbReference>
<dbReference type="InterPro" id="IPR036380">
    <property type="entry name" value="Isochorismatase-like_sf"/>
</dbReference>
<evidence type="ECO:0000259" key="3">
    <source>
        <dbReference type="Pfam" id="PF00857"/>
    </source>
</evidence>
<keyword evidence="1 4" id="KW-0378">Hydrolase</keyword>
<organism evidence="4 5">
    <name type="scientific">Pseudomonas tremae</name>
    <dbReference type="NCBI Taxonomy" id="200454"/>
    <lineage>
        <taxon>Bacteria</taxon>
        <taxon>Pseudomonadati</taxon>
        <taxon>Pseudomonadota</taxon>
        <taxon>Gammaproteobacteria</taxon>
        <taxon>Pseudomonadales</taxon>
        <taxon>Pseudomonadaceae</taxon>
        <taxon>Pseudomonas</taxon>
    </lineage>
</organism>
<name>A0AA40TWK2_9PSED</name>
<evidence type="ECO:0000313" key="5">
    <source>
        <dbReference type="Proteomes" id="UP000050523"/>
    </source>
</evidence>
<feature type="domain" description="Isochorismatase-like" evidence="3">
    <location>
        <begin position="66"/>
        <end position="238"/>
    </location>
</feature>
<dbReference type="InterPro" id="IPR050272">
    <property type="entry name" value="Isochorismatase-like_hydrls"/>
</dbReference>
<dbReference type="Proteomes" id="UP000050523">
    <property type="component" value="Unassembled WGS sequence"/>
</dbReference>
<dbReference type="InterPro" id="IPR000868">
    <property type="entry name" value="Isochorismatase-like_dom"/>
</dbReference>
<feature type="signal peptide" evidence="2">
    <location>
        <begin position="1"/>
        <end position="38"/>
    </location>
</feature>
<evidence type="ECO:0000256" key="2">
    <source>
        <dbReference type="SAM" id="SignalP"/>
    </source>
</evidence>
<dbReference type="Gene3D" id="3.40.50.850">
    <property type="entry name" value="Isochorismatase-like"/>
    <property type="match status" value="1"/>
</dbReference>
<dbReference type="SUPFAM" id="SSF52499">
    <property type="entry name" value="Isochorismatase-like hydrolases"/>
    <property type="match status" value="1"/>
</dbReference>
<reference evidence="4 5" key="1">
    <citation type="submission" date="2015-09" db="EMBL/GenBank/DDBJ databases">
        <title>Genome announcement of multiple Pseudomonas syringae strains.</title>
        <authorList>
            <person name="Thakur S."/>
            <person name="Wang P.W."/>
            <person name="Gong Y."/>
            <person name="Weir B.S."/>
            <person name="Guttman D.S."/>
        </authorList>
    </citation>
    <scope>NUCLEOTIDE SEQUENCE [LARGE SCALE GENOMIC DNA]</scope>
    <source>
        <strain evidence="4 5">ICMP9151</strain>
    </source>
</reference>
<sequence>MFSNTLIAFTQPATRWFGKPLKLFMAGLGLLGASLSVAASSEGNTHPTLRALSGVSPVDHLQAATTALVVIDFQNEYFTGKLPIPDGIQALDNARRLIDFADQSGIPVFHVQHVAPKDSPLFAEGSHEAQFHPLMQPRAQDQHVQKSTVSVFASTDLDSQLKARGIKTVILAGLMTHACVAGAARDATPLGYTVVVAADASATRAITRFDGNSVTSQQLHQAALTEIEDTFGDVLSTDRITALSLR</sequence>